<evidence type="ECO:0000256" key="2">
    <source>
        <dbReference type="ARBA" id="ARBA00009415"/>
    </source>
</evidence>
<dbReference type="AlphaFoldDB" id="A0A7J7KHZ7"/>
<reference evidence="5" key="1">
    <citation type="submission" date="2020-06" db="EMBL/GenBank/DDBJ databases">
        <title>Draft genome of Bugula neritina, a colonial animal packing powerful symbionts and potential medicines.</title>
        <authorList>
            <person name="Rayko M."/>
        </authorList>
    </citation>
    <scope>NUCLEOTIDE SEQUENCE [LARGE SCALE GENOMIC DNA]</scope>
    <source>
        <strain evidence="5">Kwan_BN1</strain>
    </source>
</reference>
<dbReference type="GO" id="GO:1905515">
    <property type="term" value="P:non-motile cilium assembly"/>
    <property type="evidence" value="ECO:0007669"/>
    <property type="project" value="TreeGrafter"/>
</dbReference>
<keyword evidence="6" id="KW-1185">Reference proteome</keyword>
<dbReference type="GO" id="GO:0030992">
    <property type="term" value="C:intraciliary transport particle B"/>
    <property type="evidence" value="ECO:0007669"/>
    <property type="project" value="TreeGrafter"/>
</dbReference>
<dbReference type="GO" id="GO:0005794">
    <property type="term" value="C:Golgi apparatus"/>
    <property type="evidence" value="ECO:0007669"/>
    <property type="project" value="TreeGrafter"/>
</dbReference>
<evidence type="ECO:0000256" key="1">
    <source>
        <dbReference type="ARBA" id="ARBA00004138"/>
    </source>
</evidence>
<accession>A0A7J7KHZ7</accession>
<keyword evidence="3" id="KW-0969">Cilium</keyword>
<sequence length="102" mass="11466">MQDQLAEIKERYKQASGGVTDRTKTLAEITEDLERIKSEMEERGSSMTDGAPLVKIKQALLNIKKDITQMDIRTGVLEHHLMQAKLKDKSNNAHSSGIEVED</sequence>
<dbReference type="GO" id="GO:0005929">
    <property type="term" value="C:cilium"/>
    <property type="evidence" value="ECO:0007669"/>
    <property type="project" value="UniProtKB-SubCell"/>
</dbReference>
<protein>
    <submittedName>
        <fullName evidence="5">IFT57</fullName>
    </submittedName>
</protein>
<dbReference type="InterPro" id="IPR019530">
    <property type="entry name" value="Intra-flagellar_transport_57"/>
</dbReference>
<dbReference type="PANTHER" id="PTHR16011:SF0">
    <property type="entry name" value="INTRAFLAGELLAR TRANSPORT PROTEIN 57 HOMOLOG"/>
    <property type="match status" value="1"/>
</dbReference>
<keyword evidence="4" id="KW-0966">Cell projection</keyword>
<name>A0A7J7KHZ7_BUGNE</name>
<dbReference type="Pfam" id="PF10498">
    <property type="entry name" value="IFT57"/>
    <property type="match status" value="1"/>
</dbReference>
<evidence type="ECO:0000256" key="3">
    <source>
        <dbReference type="ARBA" id="ARBA00023069"/>
    </source>
</evidence>
<evidence type="ECO:0000313" key="6">
    <source>
        <dbReference type="Proteomes" id="UP000593567"/>
    </source>
</evidence>
<organism evidence="5 6">
    <name type="scientific">Bugula neritina</name>
    <name type="common">Brown bryozoan</name>
    <name type="synonym">Sertularia neritina</name>
    <dbReference type="NCBI Taxonomy" id="10212"/>
    <lineage>
        <taxon>Eukaryota</taxon>
        <taxon>Metazoa</taxon>
        <taxon>Spiralia</taxon>
        <taxon>Lophotrochozoa</taxon>
        <taxon>Bryozoa</taxon>
        <taxon>Gymnolaemata</taxon>
        <taxon>Cheilostomatida</taxon>
        <taxon>Flustrina</taxon>
        <taxon>Buguloidea</taxon>
        <taxon>Bugulidae</taxon>
        <taxon>Bugula</taxon>
    </lineage>
</organism>
<evidence type="ECO:0000313" key="5">
    <source>
        <dbReference type="EMBL" id="KAF6038179.1"/>
    </source>
</evidence>
<dbReference type="OrthoDB" id="423881at2759"/>
<gene>
    <name evidence="5" type="ORF">EB796_003510</name>
</gene>
<dbReference type="EMBL" id="VXIV02000453">
    <property type="protein sequence ID" value="KAF6038179.1"/>
    <property type="molecule type" value="Genomic_DNA"/>
</dbReference>
<evidence type="ECO:0000256" key="4">
    <source>
        <dbReference type="ARBA" id="ARBA00023273"/>
    </source>
</evidence>
<proteinExistence type="inferred from homology"/>
<dbReference type="GO" id="GO:0042073">
    <property type="term" value="P:intraciliary transport"/>
    <property type="evidence" value="ECO:0007669"/>
    <property type="project" value="TreeGrafter"/>
</dbReference>
<dbReference type="PANTHER" id="PTHR16011">
    <property type="entry name" value="IFT57/HIPPI"/>
    <property type="match status" value="1"/>
</dbReference>
<comment type="subcellular location">
    <subcellularLocation>
        <location evidence="1">Cell projection</location>
        <location evidence="1">Cilium</location>
    </subcellularLocation>
</comment>
<dbReference type="Proteomes" id="UP000593567">
    <property type="component" value="Unassembled WGS sequence"/>
</dbReference>
<comment type="similarity">
    <text evidence="2">Belongs to the IFT57 family.</text>
</comment>
<comment type="caution">
    <text evidence="5">The sequence shown here is derived from an EMBL/GenBank/DDBJ whole genome shotgun (WGS) entry which is preliminary data.</text>
</comment>
<dbReference type="GO" id="GO:0005815">
    <property type="term" value="C:microtubule organizing center"/>
    <property type="evidence" value="ECO:0007669"/>
    <property type="project" value="TreeGrafter"/>
</dbReference>